<protein>
    <recommendedName>
        <fullName evidence="4">Big-1 domain-containing protein</fullName>
    </recommendedName>
</protein>
<feature type="compositionally biased region" description="Polar residues" evidence="2">
    <location>
        <begin position="235"/>
        <end position="249"/>
    </location>
</feature>
<evidence type="ECO:0000259" key="4">
    <source>
        <dbReference type="SMART" id="SM00634"/>
    </source>
</evidence>
<evidence type="ECO:0000313" key="5">
    <source>
        <dbReference type="EMBL" id="TQL51862.1"/>
    </source>
</evidence>
<feature type="compositionally biased region" description="Low complexity" evidence="2">
    <location>
        <begin position="459"/>
        <end position="538"/>
    </location>
</feature>
<evidence type="ECO:0000256" key="2">
    <source>
        <dbReference type="SAM" id="MobiDB-lite"/>
    </source>
</evidence>
<dbReference type="Proteomes" id="UP000319516">
    <property type="component" value="Unassembled WGS sequence"/>
</dbReference>
<sequence>MIRVTDPAPHRPADARVRPAPLCRLADWAVLLLVLLIPLATVGSVIAVTTGGPAAADTATSGPDATVSCPAVGGESWFWAPSLGLPQPGTQVSVGEPMALEAYPDLEGGDFLVRFRASTGETVCADVPFGTAAASMTFSTPGDRTVVATTLSRFPTWGPDGPQPWYESPPSAAVPVTVLPVVQPDVAIALTPKSGTGETGTSRQWVATVTADGKPLAEQQVSFHATMSGAPDVSLQGQTDASGQASFQHTRATAGQDALTVSVTAYDQTATDSGNFTWIAPAGPLSVQLTTSGTSGVVGSPLEWTATVTTGGTPVPGASVRFLGQLGGQPDQDVTRTTNAAGVATHSHTRTAPGTEALSVTATADGQTATDSGSFTWLPPPGTPDVELVLTPVASGGTVGSTAVWTATVTLDGEPAPGIPVDFRGTLAGAADVVESNVLTDEDGRARHSHSRSVAGTETLTASATLASTDVTDETTWTWTAGPTTSTTGTTTGPPDTSTGTTSTTPGSPTTTGPPTTNPPSTTGPPGETGADSATDTGGPTGEDDGPPPTPIPPIDTPEPPPADAQPIDAVDLGRRSVIPGGDLAVSGAGCAPRSTVEVLLAGEVLATTTADGTGSFTVRAPVANVPLGQYVVRIRCGNGHGEAVVDLVSTVASSTAPASAASAATVLTFFVLLGSSILKTGTPAGT</sequence>
<keyword evidence="3" id="KW-1133">Transmembrane helix</keyword>
<dbReference type="InterPro" id="IPR003344">
    <property type="entry name" value="Big_1_dom"/>
</dbReference>
<feature type="domain" description="Big-1" evidence="4">
    <location>
        <begin position="285"/>
        <end position="372"/>
    </location>
</feature>
<dbReference type="GO" id="GO:0005975">
    <property type="term" value="P:carbohydrate metabolic process"/>
    <property type="evidence" value="ECO:0007669"/>
    <property type="project" value="UniProtKB-ARBA"/>
</dbReference>
<dbReference type="InterPro" id="IPR013783">
    <property type="entry name" value="Ig-like_fold"/>
</dbReference>
<evidence type="ECO:0000256" key="3">
    <source>
        <dbReference type="SAM" id="Phobius"/>
    </source>
</evidence>
<feature type="region of interest" description="Disordered" evidence="2">
    <location>
        <begin position="230"/>
        <end position="249"/>
    </location>
</feature>
<accession>A0A542YUV2</accession>
<reference evidence="5 6" key="1">
    <citation type="submission" date="2019-06" db="EMBL/GenBank/DDBJ databases">
        <title>Sequencing the genomes of 1000 actinobacteria strains.</title>
        <authorList>
            <person name="Klenk H.-P."/>
        </authorList>
    </citation>
    <scope>NUCLEOTIDE SEQUENCE [LARGE SCALE GENOMIC DNA]</scope>
    <source>
        <strain evidence="5 6">DSM 12335</strain>
    </source>
</reference>
<keyword evidence="3" id="KW-0472">Membrane</keyword>
<feature type="domain" description="Big-1" evidence="4">
    <location>
        <begin position="388"/>
        <end position="474"/>
    </location>
</feature>
<feature type="transmembrane region" description="Helical" evidence="3">
    <location>
        <begin position="25"/>
        <end position="48"/>
    </location>
</feature>
<dbReference type="OrthoDB" id="3630109at2"/>
<gene>
    <name evidence="5" type="ORF">FB467_3029</name>
</gene>
<dbReference type="SMART" id="SM00634">
    <property type="entry name" value="BID_1"/>
    <property type="match status" value="3"/>
</dbReference>
<comment type="similarity">
    <text evidence="1">Belongs to the intimin/invasin family.</text>
</comment>
<dbReference type="EMBL" id="VFOP01000001">
    <property type="protein sequence ID" value="TQL51862.1"/>
    <property type="molecule type" value="Genomic_DNA"/>
</dbReference>
<dbReference type="RefSeq" id="WP_141785815.1">
    <property type="nucleotide sequence ID" value="NZ_BAAAIK010000001.1"/>
</dbReference>
<feature type="domain" description="Big-1" evidence="4">
    <location>
        <begin position="185"/>
        <end position="273"/>
    </location>
</feature>
<name>A0A542YUV2_9MICO</name>
<dbReference type="Gene3D" id="2.60.40.10">
    <property type="entry name" value="Immunoglobulins"/>
    <property type="match status" value="3"/>
</dbReference>
<evidence type="ECO:0000313" key="6">
    <source>
        <dbReference type="Proteomes" id="UP000319516"/>
    </source>
</evidence>
<dbReference type="InterPro" id="IPR008964">
    <property type="entry name" value="Invasin/intimin_cell_adhesion"/>
</dbReference>
<feature type="compositionally biased region" description="Pro residues" evidence="2">
    <location>
        <begin position="547"/>
        <end position="564"/>
    </location>
</feature>
<proteinExistence type="inferred from homology"/>
<feature type="region of interest" description="Disordered" evidence="2">
    <location>
        <begin position="440"/>
        <end position="568"/>
    </location>
</feature>
<organism evidence="5 6">
    <name type="scientific">Ornithinicoccus hortensis</name>
    <dbReference type="NCBI Taxonomy" id="82346"/>
    <lineage>
        <taxon>Bacteria</taxon>
        <taxon>Bacillati</taxon>
        <taxon>Actinomycetota</taxon>
        <taxon>Actinomycetes</taxon>
        <taxon>Micrococcales</taxon>
        <taxon>Intrasporangiaceae</taxon>
        <taxon>Ornithinicoccus</taxon>
    </lineage>
</organism>
<comment type="caution">
    <text evidence="5">The sequence shown here is derived from an EMBL/GenBank/DDBJ whole genome shotgun (WGS) entry which is preliminary data.</text>
</comment>
<dbReference type="SUPFAM" id="SSF49373">
    <property type="entry name" value="Invasin/intimin cell-adhesion fragments"/>
    <property type="match status" value="3"/>
</dbReference>
<dbReference type="AlphaFoldDB" id="A0A542YUV2"/>
<evidence type="ECO:0000256" key="1">
    <source>
        <dbReference type="ARBA" id="ARBA00010116"/>
    </source>
</evidence>
<keyword evidence="6" id="KW-1185">Reference proteome</keyword>
<keyword evidence="3" id="KW-0812">Transmembrane</keyword>